<dbReference type="InterPro" id="IPR046884">
    <property type="entry name" value="MnmA-like_central"/>
</dbReference>
<feature type="active site" description="Nucleophile" evidence="9">
    <location>
        <position position="108"/>
    </location>
</feature>
<feature type="binding site" evidence="9">
    <location>
        <begin position="7"/>
        <end position="14"/>
    </location>
    <ligand>
        <name>ATP</name>
        <dbReference type="ChEBI" id="CHEBI:30616"/>
    </ligand>
</feature>
<evidence type="ECO:0000259" key="10">
    <source>
        <dbReference type="Pfam" id="PF20258"/>
    </source>
</evidence>
<feature type="disulfide bond" description="Alternate" evidence="9">
    <location>
        <begin position="108"/>
        <end position="205"/>
    </location>
</feature>
<evidence type="ECO:0000256" key="3">
    <source>
        <dbReference type="ARBA" id="ARBA00022694"/>
    </source>
</evidence>
<dbReference type="GO" id="GO:0103016">
    <property type="term" value="F:tRNA-uridine 2-sulfurtransferase activity"/>
    <property type="evidence" value="ECO:0007669"/>
    <property type="project" value="UniProtKB-EC"/>
</dbReference>
<name>A0A7V8VFC3_9BACT</name>
<protein>
    <recommendedName>
        <fullName evidence="9">tRNA-specific 2-thiouridylase MnmA</fullName>
        <ecNumber evidence="9">2.8.1.13</ecNumber>
    </recommendedName>
</protein>
<keyword evidence="13" id="KW-1185">Reference proteome</keyword>
<dbReference type="Pfam" id="PF03054">
    <property type="entry name" value="tRNA_Me_trans"/>
    <property type="match status" value="1"/>
</dbReference>
<comment type="caution">
    <text evidence="12">The sequence shown here is derived from an EMBL/GenBank/DDBJ whole genome shotgun (WGS) entry which is preliminary data.</text>
</comment>
<reference evidence="12 13" key="1">
    <citation type="submission" date="2020-07" db="EMBL/GenBank/DDBJ databases">
        <title>Thermogemmata thermophila gen. nov., sp. nov., a novel moderate thermophilic planctomycete from a Kamchatka hot spring.</title>
        <authorList>
            <person name="Elcheninov A.G."/>
            <person name="Podosokorskaya O.A."/>
            <person name="Kovaleva O.L."/>
            <person name="Novikov A."/>
            <person name="Bonch-Osmolovskaya E.A."/>
            <person name="Toshchakov S.V."/>
            <person name="Kublanov I.V."/>
        </authorList>
    </citation>
    <scope>NUCLEOTIDE SEQUENCE [LARGE SCALE GENOMIC DNA]</scope>
    <source>
        <strain evidence="12 13">2918</strain>
    </source>
</reference>
<feature type="site" description="Interaction with tRNA" evidence="9">
    <location>
        <position position="343"/>
    </location>
</feature>
<comment type="catalytic activity">
    <reaction evidence="8 9">
        <text>S-sulfanyl-L-cysteinyl-[protein] + uridine(34) in tRNA + AH2 + ATP = 2-thiouridine(34) in tRNA + L-cysteinyl-[protein] + A + AMP + diphosphate + H(+)</text>
        <dbReference type="Rhea" id="RHEA:47032"/>
        <dbReference type="Rhea" id="RHEA-COMP:10131"/>
        <dbReference type="Rhea" id="RHEA-COMP:11726"/>
        <dbReference type="Rhea" id="RHEA-COMP:11727"/>
        <dbReference type="Rhea" id="RHEA-COMP:11728"/>
        <dbReference type="ChEBI" id="CHEBI:13193"/>
        <dbReference type="ChEBI" id="CHEBI:15378"/>
        <dbReference type="ChEBI" id="CHEBI:17499"/>
        <dbReference type="ChEBI" id="CHEBI:29950"/>
        <dbReference type="ChEBI" id="CHEBI:30616"/>
        <dbReference type="ChEBI" id="CHEBI:33019"/>
        <dbReference type="ChEBI" id="CHEBI:61963"/>
        <dbReference type="ChEBI" id="CHEBI:65315"/>
        <dbReference type="ChEBI" id="CHEBI:87170"/>
        <dbReference type="ChEBI" id="CHEBI:456215"/>
        <dbReference type="EC" id="2.8.1.13"/>
    </reaction>
</comment>
<feature type="active site" description="Cysteine persulfide intermediate" evidence="9">
    <location>
        <position position="205"/>
    </location>
</feature>
<dbReference type="GO" id="GO:0000049">
    <property type="term" value="F:tRNA binding"/>
    <property type="evidence" value="ECO:0007669"/>
    <property type="project" value="UniProtKB-KW"/>
</dbReference>
<keyword evidence="4 9" id="KW-0547">Nucleotide-binding</keyword>
<feature type="site" description="Interaction with tRNA" evidence="9">
    <location>
        <position position="133"/>
    </location>
</feature>
<evidence type="ECO:0000313" key="13">
    <source>
        <dbReference type="Proteomes" id="UP000542342"/>
    </source>
</evidence>
<evidence type="ECO:0000256" key="5">
    <source>
        <dbReference type="ARBA" id="ARBA00022840"/>
    </source>
</evidence>
<dbReference type="HAMAP" id="MF_00144">
    <property type="entry name" value="tRNA_thiouridyl_MnmA"/>
    <property type="match status" value="1"/>
</dbReference>
<keyword evidence="2 9" id="KW-0808">Transferase</keyword>
<keyword evidence="3 9" id="KW-0819">tRNA processing</keyword>
<dbReference type="InterPro" id="IPR014729">
    <property type="entry name" value="Rossmann-like_a/b/a_fold"/>
</dbReference>
<dbReference type="Pfam" id="PF20258">
    <property type="entry name" value="tRNA_Me_trans_C"/>
    <property type="match status" value="1"/>
</dbReference>
<dbReference type="AlphaFoldDB" id="A0A7V8VFC3"/>
<comment type="caution">
    <text evidence="9">Lacks conserved residue(s) required for the propagation of feature annotation.</text>
</comment>
<comment type="function">
    <text evidence="9">Catalyzes the 2-thiolation of uridine at the wobble position (U34) of tRNA, leading to the formation of s(2)U34.</text>
</comment>
<keyword evidence="5 9" id="KW-0067">ATP-binding</keyword>
<dbReference type="NCBIfam" id="NF001138">
    <property type="entry name" value="PRK00143.1"/>
    <property type="match status" value="1"/>
</dbReference>
<dbReference type="NCBIfam" id="TIGR00420">
    <property type="entry name" value="trmU"/>
    <property type="match status" value="1"/>
</dbReference>
<evidence type="ECO:0000256" key="6">
    <source>
        <dbReference type="ARBA" id="ARBA00022884"/>
    </source>
</evidence>
<dbReference type="PANTHER" id="PTHR11933:SF5">
    <property type="entry name" value="MITOCHONDRIAL TRNA-SPECIFIC 2-THIOURIDYLASE 1"/>
    <property type="match status" value="1"/>
</dbReference>
<dbReference type="CDD" id="cd01998">
    <property type="entry name" value="MnmA_TRMU-like"/>
    <property type="match status" value="1"/>
</dbReference>
<dbReference type="Gene3D" id="3.40.50.620">
    <property type="entry name" value="HUPs"/>
    <property type="match status" value="1"/>
</dbReference>
<dbReference type="InterPro" id="IPR046885">
    <property type="entry name" value="MnmA-like_C"/>
</dbReference>
<feature type="domain" description="tRNA-specific 2-thiouridylase MnmA-like C-terminal" evidence="10">
    <location>
        <begin position="286"/>
        <end position="359"/>
    </location>
</feature>
<dbReference type="GO" id="GO:0002143">
    <property type="term" value="P:tRNA wobble position uridine thiolation"/>
    <property type="evidence" value="ECO:0007669"/>
    <property type="project" value="TreeGrafter"/>
</dbReference>
<dbReference type="Pfam" id="PF20259">
    <property type="entry name" value="tRNA_Me_trans_M"/>
    <property type="match status" value="1"/>
</dbReference>
<proteinExistence type="inferred from homology"/>
<dbReference type="GO" id="GO:0005524">
    <property type="term" value="F:ATP binding"/>
    <property type="evidence" value="ECO:0007669"/>
    <property type="project" value="UniProtKB-KW"/>
</dbReference>
<keyword evidence="1 9" id="KW-0820">tRNA-binding</keyword>
<organism evidence="12 13">
    <name type="scientific">Thermogemmata fonticola</name>
    <dbReference type="NCBI Taxonomy" id="2755323"/>
    <lineage>
        <taxon>Bacteria</taxon>
        <taxon>Pseudomonadati</taxon>
        <taxon>Planctomycetota</taxon>
        <taxon>Planctomycetia</taxon>
        <taxon>Gemmatales</taxon>
        <taxon>Gemmataceae</taxon>
        <taxon>Thermogemmata</taxon>
    </lineage>
</organism>
<feature type="domain" description="tRNA-specific 2-thiouridylase MnmA-like central" evidence="11">
    <location>
        <begin position="225"/>
        <end position="278"/>
    </location>
</feature>
<sequence length="365" mass="40156">MARVVLAMSGGVDSSASAVLLRRQGHEVIGLFMRTGVQHPGGEGAVSPRAEHKKGCCSVQDAWDARRVADRLGIPFYALDFRAEFDRIIDYFADEYVRGRTPNPCVVCNTWLKFGQLWEFARQLEADYIATGHYARIVAGPEGAELHRGVDLSKDQSYVLWGIRREILEHILFPVGGSTKSEIRSLAREAGLEHVASKPDSVEICFVPGGRPSEVVRARRPEAIRRGPIVDRQGRILGEHDGIDRFTIGQRKGLGVASGRRQFVLELLPETQTVVVGDYHELLAAGLEAEGVNWLCVPPTGQVEGWVKIRYRHPGVAAVIRPQGEGRVLVRFALPQAAVTPGQAVAFYAADRLLGGGWITRALRE</sequence>
<dbReference type="RefSeq" id="WP_194538229.1">
    <property type="nucleotide sequence ID" value="NZ_JACEFB010000008.1"/>
</dbReference>
<evidence type="ECO:0000256" key="2">
    <source>
        <dbReference type="ARBA" id="ARBA00022679"/>
    </source>
</evidence>
<keyword evidence="9" id="KW-0963">Cytoplasm</keyword>
<evidence type="ECO:0000256" key="4">
    <source>
        <dbReference type="ARBA" id="ARBA00022741"/>
    </source>
</evidence>
<evidence type="ECO:0000256" key="9">
    <source>
        <dbReference type="HAMAP-Rule" id="MF_00144"/>
    </source>
</evidence>
<dbReference type="SUPFAM" id="SSF52402">
    <property type="entry name" value="Adenine nucleotide alpha hydrolases-like"/>
    <property type="match status" value="1"/>
</dbReference>
<keyword evidence="6 9" id="KW-0694">RNA-binding</keyword>
<dbReference type="InterPro" id="IPR004506">
    <property type="entry name" value="MnmA-like"/>
</dbReference>
<evidence type="ECO:0000256" key="1">
    <source>
        <dbReference type="ARBA" id="ARBA00022555"/>
    </source>
</evidence>
<dbReference type="InterPro" id="IPR023382">
    <property type="entry name" value="MnmA-like_central_sf"/>
</dbReference>
<dbReference type="Gene3D" id="2.40.30.10">
    <property type="entry name" value="Translation factors"/>
    <property type="match status" value="1"/>
</dbReference>
<dbReference type="Gene3D" id="2.30.30.280">
    <property type="entry name" value="Adenine nucleotide alpha hydrolases-like domains"/>
    <property type="match status" value="1"/>
</dbReference>
<comment type="similarity">
    <text evidence="9">Belongs to the MnmA/TRMU family.</text>
</comment>
<dbReference type="EMBL" id="JACEFB010000008">
    <property type="protein sequence ID" value="MBA2226782.1"/>
    <property type="molecule type" value="Genomic_DNA"/>
</dbReference>
<feature type="binding site" evidence="9">
    <location>
        <position position="132"/>
    </location>
    <ligand>
        <name>ATP</name>
        <dbReference type="ChEBI" id="CHEBI:30616"/>
    </ligand>
</feature>
<dbReference type="GO" id="GO:0005737">
    <property type="term" value="C:cytoplasm"/>
    <property type="evidence" value="ECO:0007669"/>
    <property type="project" value="UniProtKB-SubCell"/>
</dbReference>
<evidence type="ECO:0000256" key="8">
    <source>
        <dbReference type="ARBA" id="ARBA00051542"/>
    </source>
</evidence>
<evidence type="ECO:0000256" key="7">
    <source>
        <dbReference type="ARBA" id="ARBA00023157"/>
    </source>
</evidence>
<evidence type="ECO:0000313" key="12">
    <source>
        <dbReference type="EMBL" id="MBA2226782.1"/>
    </source>
</evidence>
<feature type="region of interest" description="Interaction with tRNA" evidence="9">
    <location>
        <begin position="154"/>
        <end position="156"/>
    </location>
</feature>
<comment type="subcellular location">
    <subcellularLocation>
        <location evidence="9">Cytoplasm</location>
    </subcellularLocation>
</comment>
<gene>
    <name evidence="9 12" type="primary">mnmA</name>
    <name evidence="12" type="ORF">H0921_11480</name>
</gene>
<keyword evidence="7 9" id="KW-1015">Disulfide bond</keyword>
<feature type="binding site" evidence="9">
    <location>
        <position position="33"/>
    </location>
    <ligand>
        <name>ATP</name>
        <dbReference type="ChEBI" id="CHEBI:30616"/>
    </ligand>
</feature>
<dbReference type="PANTHER" id="PTHR11933">
    <property type="entry name" value="TRNA 5-METHYLAMINOMETHYL-2-THIOURIDYLATE -METHYLTRANSFERASE"/>
    <property type="match status" value="1"/>
</dbReference>
<feature type="region of interest" description="Interaction with tRNA" evidence="9">
    <location>
        <begin position="310"/>
        <end position="311"/>
    </location>
</feature>
<dbReference type="EC" id="2.8.1.13" evidence="9"/>
<dbReference type="Proteomes" id="UP000542342">
    <property type="component" value="Unassembled WGS sequence"/>
</dbReference>
<evidence type="ECO:0000259" key="11">
    <source>
        <dbReference type="Pfam" id="PF20259"/>
    </source>
</evidence>
<accession>A0A7V8VFC3</accession>